<dbReference type="InterPro" id="IPR004307">
    <property type="entry name" value="TspO_MBR"/>
</dbReference>
<evidence type="ECO:0000313" key="8">
    <source>
        <dbReference type="Proteomes" id="UP000238338"/>
    </source>
</evidence>
<dbReference type="GO" id="GO:0016020">
    <property type="term" value="C:membrane"/>
    <property type="evidence" value="ECO:0007669"/>
    <property type="project" value="UniProtKB-SubCell"/>
</dbReference>
<comment type="similarity">
    <text evidence="2">Belongs to the TspO/BZRP family.</text>
</comment>
<sequence>MFGGQFPIFLAACGAAAATGVMFPPGHWYDTLKKPGWTPPRWAFPVAWTTLYLLIALAAARVAGLAGSGTALALWSLQIALNALWTPVFFGAHRIGAGAVIIGLLWLTVLAMIPVFWALDAWAGGLLLPYLVWLSLAAALNLWIWRNNAE</sequence>
<accession>A0A2S8S8Z2</accession>
<keyword evidence="3 6" id="KW-0812">Transmembrane</keyword>
<feature type="transmembrane region" description="Helical" evidence="6">
    <location>
        <begin position="126"/>
        <end position="145"/>
    </location>
</feature>
<dbReference type="Proteomes" id="UP000238338">
    <property type="component" value="Unassembled WGS sequence"/>
</dbReference>
<name>A0A2S8S8Z2_9RHOB</name>
<feature type="transmembrane region" description="Helical" evidence="6">
    <location>
        <begin position="42"/>
        <end position="60"/>
    </location>
</feature>
<keyword evidence="5 6" id="KW-0472">Membrane</keyword>
<dbReference type="InterPro" id="IPR038330">
    <property type="entry name" value="TspO/MBR-related_sf"/>
</dbReference>
<evidence type="ECO:0000256" key="3">
    <source>
        <dbReference type="ARBA" id="ARBA00022692"/>
    </source>
</evidence>
<reference evidence="7 8" key="1">
    <citation type="submission" date="2018-02" db="EMBL/GenBank/DDBJ databases">
        <title>Genomic Encyclopedia of Archaeal and Bacterial Type Strains, Phase II (KMG-II): from individual species to whole genera.</title>
        <authorList>
            <person name="Goeker M."/>
        </authorList>
    </citation>
    <scope>NUCLEOTIDE SEQUENCE [LARGE SCALE GENOMIC DNA]</scope>
    <source>
        <strain evidence="7 8">DSM 18921</strain>
    </source>
</reference>
<dbReference type="Pfam" id="PF03073">
    <property type="entry name" value="TspO_MBR"/>
    <property type="match status" value="1"/>
</dbReference>
<comment type="caution">
    <text evidence="7">The sequence shown here is derived from an EMBL/GenBank/DDBJ whole genome shotgun (WGS) entry which is preliminary data.</text>
</comment>
<keyword evidence="4 6" id="KW-1133">Transmembrane helix</keyword>
<gene>
    <name evidence="7" type="ORF">LX70_02090</name>
</gene>
<dbReference type="CDD" id="cd15904">
    <property type="entry name" value="TSPO_MBR"/>
    <property type="match status" value="1"/>
</dbReference>
<keyword evidence="8" id="KW-1185">Reference proteome</keyword>
<evidence type="ECO:0000256" key="4">
    <source>
        <dbReference type="ARBA" id="ARBA00022989"/>
    </source>
</evidence>
<evidence type="ECO:0000256" key="5">
    <source>
        <dbReference type="ARBA" id="ARBA00023136"/>
    </source>
</evidence>
<dbReference type="Gene3D" id="1.20.1260.100">
    <property type="entry name" value="TspO/MBR protein"/>
    <property type="match status" value="1"/>
</dbReference>
<dbReference type="EMBL" id="PVEP01000003">
    <property type="protein sequence ID" value="PQV57229.1"/>
    <property type="molecule type" value="Genomic_DNA"/>
</dbReference>
<dbReference type="FunFam" id="1.20.1260.100:FF:000001">
    <property type="entry name" value="translocator protein 2"/>
    <property type="match status" value="1"/>
</dbReference>
<evidence type="ECO:0000256" key="1">
    <source>
        <dbReference type="ARBA" id="ARBA00004141"/>
    </source>
</evidence>
<comment type="subcellular location">
    <subcellularLocation>
        <location evidence="1">Membrane</location>
        <topology evidence="1">Multi-pass membrane protein</topology>
    </subcellularLocation>
</comment>
<dbReference type="PANTHER" id="PTHR10057:SF0">
    <property type="entry name" value="TRANSLOCATOR PROTEIN"/>
    <property type="match status" value="1"/>
</dbReference>
<protein>
    <submittedName>
        <fullName evidence="7">TspO/MBR related protein</fullName>
    </submittedName>
</protein>
<proteinExistence type="inferred from homology"/>
<dbReference type="NCBIfam" id="NF047825">
    <property type="entry name" value="T-richsensTspOAlph"/>
    <property type="match status" value="1"/>
</dbReference>
<feature type="transmembrane region" description="Helical" evidence="6">
    <location>
        <begin position="96"/>
        <end position="119"/>
    </location>
</feature>
<evidence type="ECO:0000256" key="2">
    <source>
        <dbReference type="ARBA" id="ARBA00007524"/>
    </source>
</evidence>
<feature type="transmembrane region" description="Helical" evidence="6">
    <location>
        <begin position="72"/>
        <end position="90"/>
    </location>
</feature>
<dbReference type="GO" id="GO:0033013">
    <property type="term" value="P:tetrapyrrole metabolic process"/>
    <property type="evidence" value="ECO:0007669"/>
    <property type="project" value="UniProtKB-ARBA"/>
</dbReference>
<dbReference type="RefSeq" id="WP_105514693.1">
    <property type="nucleotide sequence ID" value="NZ_PVEP01000003.1"/>
</dbReference>
<dbReference type="PANTHER" id="PTHR10057">
    <property type="entry name" value="PERIPHERAL-TYPE BENZODIAZEPINE RECEPTOR"/>
    <property type="match status" value="1"/>
</dbReference>
<dbReference type="AlphaFoldDB" id="A0A2S8S8Z2"/>
<evidence type="ECO:0000256" key="6">
    <source>
        <dbReference type="SAM" id="Phobius"/>
    </source>
</evidence>
<organism evidence="7 8">
    <name type="scientific">Albidovulum denitrificans</name>
    <dbReference type="NCBI Taxonomy" id="404881"/>
    <lineage>
        <taxon>Bacteria</taxon>
        <taxon>Pseudomonadati</taxon>
        <taxon>Pseudomonadota</taxon>
        <taxon>Alphaproteobacteria</taxon>
        <taxon>Rhodobacterales</taxon>
        <taxon>Paracoccaceae</taxon>
        <taxon>Albidovulum</taxon>
    </lineage>
</organism>
<dbReference type="PIRSF" id="PIRSF005859">
    <property type="entry name" value="PBR"/>
    <property type="match status" value="1"/>
</dbReference>
<evidence type="ECO:0000313" key="7">
    <source>
        <dbReference type="EMBL" id="PQV57229.1"/>
    </source>
</evidence>
<dbReference type="OrthoDB" id="9795496at2"/>